<name>A0A4W2I3T8_BOBOX</name>
<feature type="region of interest" description="Disordered" evidence="1">
    <location>
        <begin position="56"/>
        <end position="88"/>
    </location>
</feature>
<reference evidence="2" key="2">
    <citation type="submission" date="2025-08" db="UniProtKB">
        <authorList>
            <consortium name="Ensembl"/>
        </authorList>
    </citation>
    <scope>IDENTIFICATION</scope>
</reference>
<reference evidence="2 3" key="1">
    <citation type="submission" date="2018-11" db="EMBL/GenBank/DDBJ databases">
        <title>Haplotype-resolved cattle genomes.</title>
        <authorList>
            <person name="Low W.Y."/>
            <person name="Tearle R."/>
            <person name="Bickhart D.M."/>
            <person name="Rosen B.D."/>
            <person name="Koren S."/>
            <person name="Rhie A."/>
            <person name="Hiendleder S."/>
            <person name="Phillippy A.M."/>
            <person name="Smith T.P.L."/>
            <person name="Williams J.L."/>
        </authorList>
    </citation>
    <scope>NUCLEOTIDE SEQUENCE [LARGE SCALE GENOMIC DNA]</scope>
</reference>
<dbReference type="Proteomes" id="UP000429181">
    <property type="component" value="Chromosome 3"/>
</dbReference>
<dbReference type="AlphaFoldDB" id="A0A4W2I3T8"/>
<dbReference type="GeneTree" id="ENSGT00960000190821"/>
<evidence type="ECO:0000256" key="1">
    <source>
        <dbReference type="SAM" id="MobiDB-lite"/>
    </source>
</evidence>
<proteinExistence type="predicted"/>
<protein>
    <submittedName>
        <fullName evidence="2">Uncharacterized protein</fullName>
    </submittedName>
</protein>
<dbReference type="Ensembl" id="ENSBIXT00005028828.1">
    <property type="protein sequence ID" value="ENSBIXP00005038560.1"/>
    <property type="gene ID" value="ENSBIXG00005020631.1"/>
</dbReference>
<evidence type="ECO:0000313" key="2">
    <source>
        <dbReference type="Ensembl" id="ENSBIXP00005038560.1"/>
    </source>
</evidence>
<sequence length="88" mass="9373">QAGGRWRLLQAAWTTSRQGLGCAQTPGKALRGHSTALTCPPPNASRKISWRTRCLPRDPGPGPAVSPRHPQWRPLGAVSALRGSCQPA</sequence>
<evidence type="ECO:0000313" key="3">
    <source>
        <dbReference type="Proteomes" id="UP000429181"/>
    </source>
</evidence>
<accession>A0A4W2I3T8</accession>
<organism evidence="2 3">
    <name type="scientific">Bos indicus x Bos taurus</name>
    <name type="common">Hybrid cattle</name>
    <dbReference type="NCBI Taxonomy" id="30522"/>
    <lineage>
        <taxon>Eukaryota</taxon>
        <taxon>Metazoa</taxon>
        <taxon>Chordata</taxon>
        <taxon>Craniata</taxon>
        <taxon>Vertebrata</taxon>
        <taxon>Euteleostomi</taxon>
        <taxon>Mammalia</taxon>
        <taxon>Eutheria</taxon>
        <taxon>Laurasiatheria</taxon>
        <taxon>Artiodactyla</taxon>
        <taxon>Ruminantia</taxon>
        <taxon>Pecora</taxon>
        <taxon>Bovidae</taxon>
        <taxon>Bovinae</taxon>
        <taxon>Bos</taxon>
    </lineage>
</organism>